<dbReference type="Gene3D" id="1.10.8.380">
    <property type="entry name" value="Uncharacterised protein PF01937, DUF89, domain 1"/>
    <property type="match status" value="1"/>
</dbReference>
<dbReference type="GeneID" id="14408265"/>
<dbReference type="AlphaFoldDB" id="L0KYR2"/>
<dbReference type="Gene3D" id="3.40.50.10880">
    <property type="entry name" value="Uncharacterised protein PF01937, DUF89, domain 3"/>
    <property type="match status" value="1"/>
</dbReference>
<dbReference type="Pfam" id="PF01937">
    <property type="entry name" value="ARMT1-like_dom"/>
    <property type="match status" value="1"/>
</dbReference>
<dbReference type="InterPro" id="IPR036075">
    <property type="entry name" value="ARMT-1-like_metal-bd_sf"/>
</dbReference>
<organism evidence="2 3">
    <name type="scientific">Methanomethylovorans hollandica (strain DSM 15978 / NBRC 107637 / DMS1)</name>
    <dbReference type="NCBI Taxonomy" id="867904"/>
    <lineage>
        <taxon>Archaea</taxon>
        <taxon>Methanobacteriati</taxon>
        <taxon>Methanobacteriota</taxon>
        <taxon>Stenosarchaea group</taxon>
        <taxon>Methanomicrobia</taxon>
        <taxon>Methanosarcinales</taxon>
        <taxon>Methanosarcinaceae</taxon>
        <taxon>Methanomethylovorans</taxon>
    </lineage>
</organism>
<dbReference type="Gene3D" id="1.10.285.20">
    <property type="entry name" value="Uncharacterised protein PF01937, DUF89, domain 2"/>
    <property type="match status" value="1"/>
</dbReference>
<protein>
    <recommendedName>
        <fullName evidence="1">Damage-control phosphatase ARMT1-like metal-binding domain-containing protein</fullName>
    </recommendedName>
</protein>
<evidence type="ECO:0000313" key="3">
    <source>
        <dbReference type="Proteomes" id="UP000010866"/>
    </source>
</evidence>
<dbReference type="SUPFAM" id="SSF111321">
    <property type="entry name" value="AF1104-like"/>
    <property type="match status" value="1"/>
</dbReference>
<gene>
    <name evidence="2" type="ordered locus">Metho_0891</name>
</gene>
<dbReference type="Proteomes" id="UP000010866">
    <property type="component" value="Chromosome"/>
</dbReference>
<dbReference type="OrthoDB" id="359165at2157"/>
<proteinExistence type="predicted"/>
<dbReference type="InterPro" id="IPR014444">
    <property type="entry name" value="PH1575-like"/>
</dbReference>
<reference evidence="3" key="1">
    <citation type="submission" date="2012-02" db="EMBL/GenBank/DDBJ databases">
        <title>Complete sequence of chromosome of Methanomethylovorans hollandica DSM 15978.</title>
        <authorList>
            <person name="Lucas S."/>
            <person name="Copeland A."/>
            <person name="Lapidus A."/>
            <person name="Glavina del Rio T."/>
            <person name="Dalin E."/>
            <person name="Tice H."/>
            <person name="Bruce D."/>
            <person name="Goodwin L."/>
            <person name="Pitluck S."/>
            <person name="Peters L."/>
            <person name="Mikhailova N."/>
            <person name="Held B."/>
            <person name="Kyrpides N."/>
            <person name="Mavromatis K."/>
            <person name="Ivanova N."/>
            <person name="Brettin T."/>
            <person name="Detter J.C."/>
            <person name="Han C."/>
            <person name="Larimer F."/>
            <person name="Land M."/>
            <person name="Hauser L."/>
            <person name="Markowitz V."/>
            <person name="Cheng J.-F."/>
            <person name="Hugenholtz P."/>
            <person name="Woyke T."/>
            <person name="Wu D."/>
            <person name="Spring S."/>
            <person name="Schroeder M."/>
            <person name="Brambilla E."/>
            <person name="Klenk H.-P."/>
            <person name="Eisen J.A."/>
        </authorList>
    </citation>
    <scope>NUCLEOTIDE SEQUENCE [LARGE SCALE GENOMIC DNA]</scope>
    <source>
        <strain evidence="3">DSM 15978 / NBRC 107637 / DMS1</strain>
    </source>
</reference>
<dbReference type="EMBL" id="CP003362">
    <property type="protein sequence ID" value="AGB49134.1"/>
    <property type="molecule type" value="Genomic_DNA"/>
</dbReference>
<evidence type="ECO:0000259" key="1">
    <source>
        <dbReference type="Pfam" id="PF01937"/>
    </source>
</evidence>
<dbReference type="STRING" id="867904.Metho_0891"/>
<dbReference type="KEGG" id="mhz:Metho_0891"/>
<keyword evidence="3" id="KW-1185">Reference proteome</keyword>
<dbReference type="InterPro" id="IPR002791">
    <property type="entry name" value="ARMT1-like_metal-bd"/>
</dbReference>
<dbReference type="RefSeq" id="WP_015324301.1">
    <property type="nucleotide sequence ID" value="NC_019977.1"/>
</dbReference>
<feature type="domain" description="Damage-control phosphatase ARMT1-like metal-binding" evidence="1">
    <location>
        <begin position="4"/>
        <end position="285"/>
    </location>
</feature>
<dbReference type="PIRSF" id="PIRSF006593">
    <property type="entry name" value="UCP006593"/>
    <property type="match status" value="1"/>
</dbReference>
<sequence length="291" mass="32393">MKVDPQCSYCLLSRVHYESELSTDDEILIGRIMQECIRVLNDTYAPGVPAASVSTSMHQRAYELLNDSDPYRDMKEVCNRTAENVFPIAMSMVYDGDPSDNELFRRAVLAAVIGNFFDFGVMGLEVPISLFDETFRQHFIRGLNIDDTSRMFDMLDNVVYIADNCGEILLDTLVFDIIKKLGGHVTLVVRGKPILTDVTMKDIIELGIDEKVDRVLTTGSGSIGVDMSQAPQELLDAFRDASLIISKGMANYETLTEHEMGPIAYLLKAKCKPVARHIGVDVGHSVARLCE</sequence>
<name>L0KYR2_METHD</name>
<evidence type="ECO:0000313" key="2">
    <source>
        <dbReference type="EMBL" id="AGB49134.1"/>
    </source>
</evidence>
<dbReference type="HOGENOM" id="CLU_071520_1_0_2"/>
<accession>L0KYR2</accession>